<name>A0A9N7YRM8_PLEPL</name>
<evidence type="ECO:0000313" key="3">
    <source>
        <dbReference type="Proteomes" id="UP001153269"/>
    </source>
</evidence>
<feature type="compositionally biased region" description="Basic and acidic residues" evidence="1">
    <location>
        <begin position="87"/>
        <end position="112"/>
    </location>
</feature>
<dbReference type="EMBL" id="CADEAL010001979">
    <property type="protein sequence ID" value="CAB1437061.1"/>
    <property type="molecule type" value="Genomic_DNA"/>
</dbReference>
<organism evidence="2 3">
    <name type="scientific">Pleuronectes platessa</name>
    <name type="common">European plaice</name>
    <dbReference type="NCBI Taxonomy" id="8262"/>
    <lineage>
        <taxon>Eukaryota</taxon>
        <taxon>Metazoa</taxon>
        <taxon>Chordata</taxon>
        <taxon>Craniata</taxon>
        <taxon>Vertebrata</taxon>
        <taxon>Euteleostomi</taxon>
        <taxon>Actinopterygii</taxon>
        <taxon>Neopterygii</taxon>
        <taxon>Teleostei</taxon>
        <taxon>Neoteleostei</taxon>
        <taxon>Acanthomorphata</taxon>
        <taxon>Carangaria</taxon>
        <taxon>Pleuronectiformes</taxon>
        <taxon>Pleuronectoidei</taxon>
        <taxon>Pleuronectidae</taxon>
        <taxon>Pleuronectes</taxon>
    </lineage>
</organism>
<dbReference type="Proteomes" id="UP001153269">
    <property type="component" value="Unassembled WGS sequence"/>
</dbReference>
<proteinExistence type="predicted"/>
<dbReference type="AlphaFoldDB" id="A0A9N7YRM8"/>
<keyword evidence="3" id="KW-1185">Reference proteome</keyword>
<evidence type="ECO:0000256" key="1">
    <source>
        <dbReference type="SAM" id="MobiDB-lite"/>
    </source>
</evidence>
<comment type="caution">
    <text evidence="2">The sequence shown here is derived from an EMBL/GenBank/DDBJ whole genome shotgun (WGS) entry which is preliminary data.</text>
</comment>
<reference evidence="2" key="1">
    <citation type="submission" date="2020-03" db="EMBL/GenBank/DDBJ databases">
        <authorList>
            <person name="Weist P."/>
        </authorList>
    </citation>
    <scope>NUCLEOTIDE SEQUENCE</scope>
</reference>
<protein>
    <submittedName>
        <fullName evidence="2">Uncharacterized protein</fullName>
    </submittedName>
</protein>
<sequence>MFPTSSRVKLNRVALTDVAGLQPHFPRRRRVSRSPSKVSAESEKPEASEGTCAKDTGEEPAKSCSTRRGDPGNARGGTAKETRRRKLMESCRESDGAEFKPEGRDTRGEYHRSLSHTGRPRC</sequence>
<evidence type="ECO:0000313" key="2">
    <source>
        <dbReference type="EMBL" id="CAB1437061.1"/>
    </source>
</evidence>
<gene>
    <name evidence="2" type="ORF">PLEPLA_LOCUS25094</name>
</gene>
<feature type="region of interest" description="Disordered" evidence="1">
    <location>
        <begin position="21"/>
        <end position="122"/>
    </location>
</feature>
<accession>A0A9N7YRM8</accession>